<evidence type="ECO:0000256" key="3">
    <source>
        <dbReference type="ARBA" id="ARBA00006341"/>
    </source>
</evidence>
<dbReference type="NCBIfam" id="NF008864">
    <property type="entry name" value="PRK11895.1"/>
    <property type="match status" value="1"/>
</dbReference>
<evidence type="ECO:0000256" key="4">
    <source>
        <dbReference type="ARBA" id="ARBA00011744"/>
    </source>
</evidence>
<comment type="pathway">
    <text evidence="1 8">Amino-acid biosynthesis; L-isoleucine biosynthesis; L-isoleucine from 2-oxobutanoate: step 1/4.</text>
</comment>
<comment type="caution">
    <text evidence="10">The sequence shown here is derived from an EMBL/GenBank/DDBJ whole genome shotgun (WGS) entry which is preliminary data.</text>
</comment>
<sequence>MKRHTLSVLTNDHPGVLQRIAGLFARRGYNIESITVGSSERETFSRMTIVAAGDDRIRDQIVLQLAKLIDVIDVTLLDAKPMVSRELMLVKLQAGPGERADIMAIAESFRCAVVDVSPGTLIVQVVGDFAKNNALLQLLRPFRVVELTRTGETAMSRSS</sequence>
<dbReference type="InterPro" id="IPR039557">
    <property type="entry name" value="AHAS_ACT"/>
</dbReference>
<comment type="function">
    <text evidence="8">Catalyzes the conversion of 2 pyruvate molecules into acetolactate in the first common step of the biosynthetic pathway of the branched-amino acids such as leucine, isoleucine, and valine.</text>
</comment>
<evidence type="ECO:0000256" key="2">
    <source>
        <dbReference type="ARBA" id="ARBA00005025"/>
    </source>
</evidence>
<comment type="pathway">
    <text evidence="2 8">Amino-acid biosynthesis; L-valine biosynthesis; L-valine from pyruvate: step 1/4.</text>
</comment>
<keyword evidence="6 8" id="KW-0100">Branched-chain amino acid biosynthesis</keyword>
<reference evidence="10 11" key="1">
    <citation type="submission" date="2024-09" db="EMBL/GenBank/DDBJ databases">
        <authorList>
            <person name="Sun Q."/>
            <person name="Mori K."/>
        </authorList>
    </citation>
    <scope>NUCLEOTIDE SEQUENCE [LARGE SCALE GENOMIC DNA]</scope>
    <source>
        <strain evidence="10 11">CCM 7759</strain>
    </source>
</reference>
<dbReference type="InterPro" id="IPR045865">
    <property type="entry name" value="ACT-like_dom_sf"/>
</dbReference>
<evidence type="ECO:0000256" key="5">
    <source>
        <dbReference type="ARBA" id="ARBA00022605"/>
    </source>
</evidence>
<dbReference type="InterPro" id="IPR027271">
    <property type="entry name" value="Acetolactate_synth/TF_NikR_C"/>
</dbReference>
<evidence type="ECO:0000313" key="10">
    <source>
        <dbReference type="EMBL" id="MFC0214493.1"/>
    </source>
</evidence>
<dbReference type="Proteomes" id="UP001589776">
    <property type="component" value="Unassembled WGS sequence"/>
</dbReference>
<dbReference type="EMBL" id="JBHLWN010000074">
    <property type="protein sequence ID" value="MFC0214493.1"/>
    <property type="molecule type" value="Genomic_DNA"/>
</dbReference>
<dbReference type="CDD" id="cd04878">
    <property type="entry name" value="ACT_AHAS"/>
    <property type="match status" value="1"/>
</dbReference>
<dbReference type="EC" id="2.2.1.6" evidence="8"/>
<evidence type="ECO:0000259" key="9">
    <source>
        <dbReference type="PROSITE" id="PS51671"/>
    </source>
</evidence>
<comment type="similarity">
    <text evidence="3 8">Belongs to the acetolactate synthase small subunit family.</text>
</comment>
<comment type="subunit">
    <text evidence="4 8">Dimer of large and small chains.</text>
</comment>
<dbReference type="Pfam" id="PF22629">
    <property type="entry name" value="ACT_AHAS_ss"/>
    <property type="match status" value="1"/>
</dbReference>
<dbReference type="InterPro" id="IPR054480">
    <property type="entry name" value="AHAS_small-like_ACT"/>
</dbReference>
<dbReference type="RefSeq" id="WP_377471867.1">
    <property type="nucleotide sequence ID" value="NZ_JBHLWN010000074.1"/>
</dbReference>
<keyword evidence="5 8" id="KW-0028">Amino-acid biosynthesis</keyword>
<dbReference type="GO" id="GO:0003984">
    <property type="term" value="F:acetolactate synthase activity"/>
    <property type="evidence" value="ECO:0007669"/>
    <property type="project" value="UniProtKB-EC"/>
</dbReference>
<proteinExistence type="inferred from homology"/>
<accession>A0ABV6DPC0</accession>
<dbReference type="InterPro" id="IPR002912">
    <property type="entry name" value="ACT_dom"/>
</dbReference>
<organism evidence="10 11">
    <name type="scientific">Paenibacillus chartarius</name>
    <dbReference type="NCBI Taxonomy" id="747481"/>
    <lineage>
        <taxon>Bacteria</taxon>
        <taxon>Bacillati</taxon>
        <taxon>Bacillota</taxon>
        <taxon>Bacilli</taxon>
        <taxon>Bacillales</taxon>
        <taxon>Paenibacillaceae</taxon>
        <taxon>Paenibacillus</taxon>
    </lineage>
</organism>
<feature type="domain" description="ACT" evidence="9">
    <location>
        <begin position="5"/>
        <end position="79"/>
    </location>
</feature>
<dbReference type="InterPro" id="IPR004789">
    <property type="entry name" value="Acetalactate_synth_ssu"/>
</dbReference>
<dbReference type="PANTHER" id="PTHR30239">
    <property type="entry name" value="ACETOLACTATE SYNTHASE SMALL SUBUNIT"/>
    <property type="match status" value="1"/>
</dbReference>
<dbReference type="SUPFAM" id="SSF55021">
    <property type="entry name" value="ACT-like"/>
    <property type="match status" value="2"/>
</dbReference>
<evidence type="ECO:0000256" key="6">
    <source>
        <dbReference type="ARBA" id="ARBA00023304"/>
    </source>
</evidence>
<evidence type="ECO:0000256" key="8">
    <source>
        <dbReference type="RuleBase" id="RU368092"/>
    </source>
</evidence>
<dbReference type="Gene3D" id="3.30.70.260">
    <property type="match status" value="1"/>
</dbReference>
<dbReference type="PROSITE" id="PS51671">
    <property type="entry name" value="ACT"/>
    <property type="match status" value="1"/>
</dbReference>
<dbReference type="Pfam" id="PF10369">
    <property type="entry name" value="ALS_ss_C"/>
    <property type="match status" value="1"/>
</dbReference>
<evidence type="ECO:0000256" key="1">
    <source>
        <dbReference type="ARBA" id="ARBA00004974"/>
    </source>
</evidence>
<evidence type="ECO:0000313" key="11">
    <source>
        <dbReference type="Proteomes" id="UP001589776"/>
    </source>
</evidence>
<dbReference type="NCBIfam" id="TIGR00119">
    <property type="entry name" value="acolac_sm"/>
    <property type="match status" value="1"/>
</dbReference>
<comment type="catalytic activity">
    <reaction evidence="7 8">
        <text>2 pyruvate + H(+) = (2S)-2-acetolactate + CO2</text>
        <dbReference type="Rhea" id="RHEA:25249"/>
        <dbReference type="ChEBI" id="CHEBI:15361"/>
        <dbReference type="ChEBI" id="CHEBI:15378"/>
        <dbReference type="ChEBI" id="CHEBI:16526"/>
        <dbReference type="ChEBI" id="CHEBI:58476"/>
        <dbReference type="EC" id="2.2.1.6"/>
    </reaction>
</comment>
<gene>
    <name evidence="10" type="primary">ilvN</name>
    <name evidence="10" type="ORF">ACFFK0_18845</name>
</gene>
<dbReference type="Gene3D" id="3.30.70.1150">
    <property type="entry name" value="ACT-like. Chain A, domain 2"/>
    <property type="match status" value="1"/>
</dbReference>
<keyword evidence="8 10" id="KW-0808">Transferase</keyword>
<keyword evidence="11" id="KW-1185">Reference proteome</keyword>
<dbReference type="PANTHER" id="PTHR30239:SF0">
    <property type="entry name" value="ACETOLACTATE SYNTHASE SMALL SUBUNIT 1, CHLOROPLASTIC"/>
    <property type="match status" value="1"/>
</dbReference>
<name>A0ABV6DPC0_9BACL</name>
<protein>
    <recommendedName>
        <fullName evidence="8">Acetolactate synthase small subunit</fullName>
        <shortName evidence="8">AHAS</shortName>
        <shortName evidence="8">ALS</shortName>
        <ecNumber evidence="8">2.2.1.6</ecNumber>
    </recommendedName>
    <alternativeName>
        <fullName evidence="8">Acetohydroxy-acid synthase small subunit</fullName>
    </alternativeName>
</protein>
<dbReference type="InterPro" id="IPR019455">
    <property type="entry name" value="Acetolactate_synth_ssu_C"/>
</dbReference>
<evidence type="ECO:0000256" key="7">
    <source>
        <dbReference type="ARBA" id="ARBA00048670"/>
    </source>
</evidence>